<dbReference type="Proteomes" id="UP001160148">
    <property type="component" value="Unassembled WGS sequence"/>
</dbReference>
<accession>A0AAV0WDJ7</accession>
<proteinExistence type="predicted"/>
<dbReference type="AlphaFoldDB" id="A0AAV0WDJ7"/>
<keyword evidence="1" id="KW-0175">Coiled coil</keyword>
<comment type="caution">
    <text evidence="2">The sequence shown here is derived from an EMBL/GenBank/DDBJ whole genome shotgun (WGS) entry which is preliminary data.</text>
</comment>
<evidence type="ECO:0000313" key="2">
    <source>
        <dbReference type="EMBL" id="CAI6353872.1"/>
    </source>
</evidence>
<sequence length="248" mass="28123">MSTSSPSDINDDKFNKLIDMFNDLKSSQNKIILSLNSCRESIKSQDKKLSSFDSKFDLFSNQITSVMEENKSLKSRIEQLESKLSSIKQSQSNTHSTNQEGFFSEFMDRQSRSRNIILFNLPDLSTSGDVHNNDASLIDDMFNIIGISTKPLSVHRLGKPSSKPRPIRIVMPSPPDVFKILKVKRQLLNVDKFKTVRVSSDQTLQQRKLYSSVASELKTRKDAGETNIFIKFVNNLPTISKNGQRALQ</sequence>
<organism evidence="2 3">
    <name type="scientific">Macrosiphum euphorbiae</name>
    <name type="common">potato aphid</name>
    <dbReference type="NCBI Taxonomy" id="13131"/>
    <lineage>
        <taxon>Eukaryota</taxon>
        <taxon>Metazoa</taxon>
        <taxon>Ecdysozoa</taxon>
        <taxon>Arthropoda</taxon>
        <taxon>Hexapoda</taxon>
        <taxon>Insecta</taxon>
        <taxon>Pterygota</taxon>
        <taxon>Neoptera</taxon>
        <taxon>Paraneoptera</taxon>
        <taxon>Hemiptera</taxon>
        <taxon>Sternorrhyncha</taxon>
        <taxon>Aphidomorpha</taxon>
        <taxon>Aphidoidea</taxon>
        <taxon>Aphididae</taxon>
        <taxon>Macrosiphini</taxon>
        <taxon>Macrosiphum</taxon>
    </lineage>
</organism>
<dbReference type="EMBL" id="CARXXK010000002">
    <property type="protein sequence ID" value="CAI6353872.1"/>
    <property type="molecule type" value="Genomic_DNA"/>
</dbReference>
<dbReference type="Gene3D" id="6.10.250.3110">
    <property type="match status" value="1"/>
</dbReference>
<name>A0AAV0WDJ7_9HEMI</name>
<protein>
    <submittedName>
        <fullName evidence="2">Uncharacterized protein</fullName>
    </submittedName>
</protein>
<keyword evidence="3" id="KW-1185">Reference proteome</keyword>
<feature type="coiled-coil region" evidence="1">
    <location>
        <begin position="63"/>
        <end position="90"/>
    </location>
</feature>
<evidence type="ECO:0000313" key="3">
    <source>
        <dbReference type="Proteomes" id="UP001160148"/>
    </source>
</evidence>
<gene>
    <name evidence="2" type="ORF">MEUPH1_LOCUS9939</name>
</gene>
<evidence type="ECO:0000256" key="1">
    <source>
        <dbReference type="SAM" id="Coils"/>
    </source>
</evidence>
<reference evidence="2 3" key="1">
    <citation type="submission" date="2023-01" db="EMBL/GenBank/DDBJ databases">
        <authorList>
            <person name="Whitehead M."/>
        </authorList>
    </citation>
    <scope>NUCLEOTIDE SEQUENCE [LARGE SCALE GENOMIC DNA]</scope>
</reference>